<protein>
    <submittedName>
        <fullName evidence="1">Uncharacterized protein</fullName>
    </submittedName>
</protein>
<name>A0A4D6NEQ7_VIGUN</name>
<organism evidence="1 2">
    <name type="scientific">Vigna unguiculata</name>
    <name type="common">Cowpea</name>
    <dbReference type="NCBI Taxonomy" id="3917"/>
    <lineage>
        <taxon>Eukaryota</taxon>
        <taxon>Viridiplantae</taxon>
        <taxon>Streptophyta</taxon>
        <taxon>Embryophyta</taxon>
        <taxon>Tracheophyta</taxon>
        <taxon>Spermatophyta</taxon>
        <taxon>Magnoliopsida</taxon>
        <taxon>eudicotyledons</taxon>
        <taxon>Gunneridae</taxon>
        <taxon>Pentapetalae</taxon>
        <taxon>rosids</taxon>
        <taxon>fabids</taxon>
        <taxon>Fabales</taxon>
        <taxon>Fabaceae</taxon>
        <taxon>Papilionoideae</taxon>
        <taxon>50 kb inversion clade</taxon>
        <taxon>NPAAA clade</taxon>
        <taxon>indigoferoid/millettioid clade</taxon>
        <taxon>Phaseoleae</taxon>
        <taxon>Vigna</taxon>
    </lineage>
</organism>
<evidence type="ECO:0000313" key="2">
    <source>
        <dbReference type="Proteomes" id="UP000501690"/>
    </source>
</evidence>
<proteinExistence type="predicted"/>
<dbReference type="EMBL" id="CP039354">
    <property type="protein sequence ID" value="QCE11029.1"/>
    <property type="molecule type" value="Genomic_DNA"/>
</dbReference>
<accession>A0A4D6NEQ7</accession>
<dbReference type="Proteomes" id="UP000501690">
    <property type="component" value="Linkage Group LG10"/>
</dbReference>
<evidence type="ECO:0000313" key="1">
    <source>
        <dbReference type="EMBL" id="QCE11029.1"/>
    </source>
</evidence>
<reference evidence="1 2" key="1">
    <citation type="submission" date="2019-04" db="EMBL/GenBank/DDBJ databases">
        <title>An improved genome assembly and genetic linkage map for asparagus bean, Vigna unguiculata ssp. sesquipedialis.</title>
        <authorList>
            <person name="Xia Q."/>
            <person name="Zhang R."/>
            <person name="Dong Y."/>
        </authorList>
    </citation>
    <scope>NUCLEOTIDE SEQUENCE [LARGE SCALE GENOMIC DNA]</scope>
    <source>
        <tissue evidence="1">Leaf</tissue>
    </source>
</reference>
<sequence>MFNRLTDVPKFYPFDRWSSALAMLHGFSFDRKTDGPLRVIFGRLTDGTYSTQAPQPRAMEMNRGGFTKTVVPIDRRRFSTVILPRGSCLTVMI</sequence>
<gene>
    <name evidence="1" type="ORF">DEO72_LG10g2262</name>
</gene>
<dbReference type="AlphaFoldDB" id="A0A4D6NEQ7"/>
<keyword evidence="2" id="KW-1185">Reference proteome</keyword>